<dbReference type="Pfam" id="PF13487">
    <property type="entry name" value="HD_5"/>
    <property type="match status" value="1"/>
</dbReference>
<protein>
    <submittedName>
        <fullName evidence="2">HDIG domain-containing protein</fullName>
    </submittedName>
</protein>
<accession>A0A1I0G972</accession>
<organism evidence="2 3">
    <name type="scientific">Natronincola peptidivorans</name>
    <dbReference type="NCBI Taxonomy" id="426128"/>
    <lineage>
        <taxon>Bacteria</taxon>
        <taxon>Bacillati</taxon>
        <taxon>Bacillota</taxon>
        <taxon>Clostridia</taxon>
        <taxon>Peptostreptococcales</taxon>
        <taxon>Natronincolaceae</taxon>
        <taxon>Natronincola</taxon>
    </lineage>
</organism>
<name>A0A1I0G972_9FIRM</name>
<dbReference type="CDD" id="cd00077">
    <property type="entry name" value="HDc"/>
    <property type="match status" value="1"/>
</dbReference>
<evidence type="ECO:0000313" key="3">
    <source>
        <dbReference type="Proteomes" id="UP000199568"/>
    </source>
</evidence>
<dbReference type="STRING" id="426128.SAMN05660297_03091"/>
<dbReference type="Proteomes" id="UP000199568">
    <property type="component" value="Unassembled WGS sequence"/>
</dbReference>
<dbReference type="SMART" id="SM00471">
    <property type="entry name" value="HDc"/>
    <property type="match status" value="1"/>
</dbReference>
<evidence type="ECO:0000313" key="2">
    <source>
        <dbReference type="EMBL" id="SET66634.1"/>
    </source>
</evidence>
<feature type="domain" description="HD-GYP" evidence="1">
    <location>
        <begin position="116"/>
        <end position="312"/>
    </location>
</feature>
<sequence>MQKVYLSEIEDGTPIAYDLYNAQGAILVSKGTKITTTLKEKLQKNNIIHLTTNVSPFEAIDDRIEHLDEPVIKKIQEIKKVYKKTFQSISEEFERYKSRGTIDALLIEDIVQDLMGSIYKNQQVYMNIQGIRRKDAYTYLHSVDVSIFMILFANSMNFDKKDIEAAAIAGMLHDIGKTKIRNSILLKPDKLSDEEMEIMKRHTLYGYDILKNQLGYKEDIARVAREHHEKFDGTGYPERRKWKDLHVFSKMVMICDIYDAITAERVYKKAMLPHKAIEYLMSIIGSHVEHDLVRKFIHNIAVYPLGTKVILNTEEEGIVIRNNRGFPLRPVVKIIDSKKRRDLLVELTVFITEVL</sequence>
<dbReference type="SUPFAM" id="SSF109604">
    <property type="entry name" value="HD-domain/PDEase-like"/>
    <property type="match status" value="1"/>
</dbReference>
<dbReference type="PROSITE" id="PS51832">
    <property type="entry name" value="HD_GYP"/>
    <property type="match status" value="1"/>
</dbReference>
<dbReference type="Gene3D" id="1.10.3210.10">
    <property type="entry name" value="Hypothetical protein af1432"/>
    <property type="match status" value="1"/>
</dbReference>
<evidence type="ECO:0000259" key="1">
    <source>
        <dbReference type="PROSITE" id="PS51832"/>
    </source>
</evidence>
<dbReference type="OrthoDB" id="9804747at2"/>
<dbReference type="PANTHER" id="PTHR43155">
    <property type="entry name" value="CYCLIC DI-GMP PHOSPHODIESTERASE PA4108-RELATED"/>
    <property type="match status" value="1"/>
</dbReference>
<dbReference type="InterPro" id="IPR037522">
    <property type="entry name" value="HD_GYP_dom"/>
</dbReference>
<dbReference type="InterPro" id="IPR003607">
    <property type="entry name" value="HD/PDEase_dom"/>
</dbReference>
<dbReference type="NCBIfam" id="TIGR00277">
    <property type="entry name" value="HDIG"/>
    <property type="match status" value="1"/>
</dbReference>
<dbReference type="EMBL" id="FOHU01000018">
    <property type="protein sequence ID" value="SET66634.1"/>
    <property type="molecule type" value="Genomic_DNA"/>
</dbReference>
<proteinExistence type="predicted"/>
<reference evidence="2 3" key="1">
    <citation type="submission" date="2016-10" db="EMBL/GenBank/DDBJ databases">
        <authorList>
            <person name="de Groot N.N."/>
        </authorList>
    </citation>
    <scope>NUCLEOTIDE SEQUENCE [LARGE SCALE GENOMIC DNA]</scope>
    <source>
        <strain evidence="2 3">DSM 18979</strain>
    </source>
</reference>
<dbReference type="PANTHER" id="PTHR43155:SF2">
    <property type="entry name" value="CYCLIC DI-GMP PHOSPHODIESTERASE PA4108"/>
    <property type="match status" value="1"/>
</dbReference>
<dbReference type="RefSeq" id="WP_090446119.1">
    <property type="nucleotide sequence ID" value="NZ_FOHU01000018.1"/>
</dbReference>
<dbReference type="AlphaFoldDB" id="A0A1I0G972"/>
<gene>
    <name evidence="2" type="ORF">SAMN05660297_03091</name>
</gene>
<keyword evidence="3" id="KW-1185">Reference proteome</keyword>
<dbReference type="InterPro" id="IPR006675">
    <property type="entry name" value="HDIG_dom"/>
</dbReference>